<protein>
    <submittedName>
        <fullName evidence="1">Uncharacterized protein</fullName>
    </submittedName>
</protein>
<dbReference type="EMBL" id="KN817606">
    <property type="protein sequence ID" value="KJA17302.1"/>
    <property type="molecule type" value="Genomic_DNA"/>
</dbReference>
<name>A0A0D2KRP3_HYPSF</name>
<proteinExistence type="predicted"/>
<gene>
    <name evidence="1" type="ORF">HYPSUDRAFT_46635</name>
</gene>
<dbReference type="Proteomes" id="UP000054270">
    <property type="component" value="Unassembled WGS sequence"/>
</dbReference>
<organism evidence="1 2">
    <name type="scientific">Hypholoma sublateritium (strain FD-334 SS-4)</name>
    <dbReference type="NCBI Taxonomy" id="945553"/>
    <lineage>
        <taxon>Eukaryota</taxon>
        <taxon>Fungi</taxon>
        <taxon>Dikarya</taxon>
        <taxon>Basidiomycota</taxon>
        <taxon>Agaricomycotina</taxon>
        <taxon>Agaricomycetes</taxon>
        <taxon>Agaricomycetidae</taxon>
        <taxon>Agaricales</taxon>
        <taxon>Agaricineae</taxon>
        <taxon>Strophariaceae</taxon>
        <taxon>Hypholoma</taxon>
    </lineage>
</organism>
<sequence length="166" mass="18229">MSARSAVVSDPVKWPACTLCDDHLHSLSPYSVCPSTPCPTTLPQYLVHAFTPSSCCLPIHNSHHSQSSPHRSIHRRLPSPAQATQAVPLSVQIASVCVAMYDRVARRYARCLQRVHRLLQSALVRPARVPQYHIYLSAHHAPLIAAAWTGNLPQDVPLTSDLPSHA</sequence>
<reference evidence="2" key="1">
    <citation type="submission" date="2014-04" db="EMBL/GenBank/DDBJ databases">
        <title>Evolutionary Origins and Diversification of the Mycorrhizal Mutualists.</title>
        <authorList>
            <consortium name="DOE Joint Genome Institute"/>
            <consortium name="Mycorrhizal Genomics Consortium"/>
            <person name="Kohler A."/>
            <person name="Kuo A."/>
            <person name="Nagy L.G."/>
            <person name="Floudas D."/>
            <person name="Copeland A."/>
            <person name="Barry K.W."/>
            <person name="Cichocki N."/>
            <person name="Veneault-Fourrey C."/>
            <person name="LaButti K."/>
            <person name="Lindquist E.A."/>
            <person name="Lipzen A."/>
            <person name="Lundell T."/>
            <person name="Morin E."/>
            <person name="Murat C."/>
            <person name="Riley R."/>
            <person name="Ohm R."/>
            <person name="Sun H."/>
            <person name="Tunlid A."/>
            <person name="Henrissat B."/>
            <person name="Grigoriev I.V."/>
            <person name="Hibbett D.S."/>
            <person name="Martin F."/>
        </authorList>
    </citation>
    <scope>NUCLEOTIDE SEQUENCE [LARGE SCALE GENOMIC DNA]</scope>
    <source>
        <strain evidence="2">FD-334 SS-4</strain>
    </source>
</reference>
<evidence type="ECO:0000313" key="2">
    <source>
        <dbReference type="Proteomes" id="UP000054270"/>
    </source>
</evidence>
<dbReference type="AlphaFoldDB" id="A0A0D2KRP3"/>
<keyword evidence="2" id="KW-1185">Reference proteome</keyword>
<evidence type="ECO:0000313" key="1">
    <source>
        <dbReference type="EMBL" id="KJA17302.1"/>
    </source>
</evidence>
<accession>A0A0D2KRP3</accession>